<comment type="caution">
    <text evidence="1">The sequence shown here is derived from an EMBL/GenBank/DDBJ whole genome shotgun (WGS) entry which is preliminary data.</text>
</comment>
<evidence type="ECO:0000313" key="2">
    <source>
        <dbReference type="Proteomes" id="UP000534286"/>
    </source>
</evidence>
<keyword evidence="2" id="KW-1185">Reference proteome</keyword>
<organism evidence="1 2">
    <name type="scientific">Streptosporangium album</name>
    <dbReference type="NCBI Taxonomy" id="47479"/>
    <lineage>
        <taxon>Bacteria</taxon>
        <taxon>Bacillati</taxon>
        <taxon>Actinomycetota</taxon>
        <taxon>Actinomycetes</taxon>
        <taxon>Streptosporangiales</taxon>
        <taxon>Streptosporangiaceae</taxon>
        <taxon>Streptosporangium</taxon>
    </lineage>
</organism>
<dbReference type="Proteomes" id="UP000534286">
    <property type="component" value="Unassembled WGS sequence"/>
</dbReference>
<dbReference type="EMBL" id="JACHJU010000002">
    <property type="protein sequence ID" value="MBB4940689.1"/>
    <property type="molecule type" value="Genomic_DNA"/>
</dbReference>
<sequence length="152" mass="15846">MNTVLPPTSVAVMTAEKLAESAQLLTTLTVTPDERAVVLDALRRTCESLAIAAERVAQDVVDATPPGGQLGTRDGWLPAPAVLVAELSNVSARLAEAQDGFEDAGKAVAELATEQAAEEPFDRLAAADMTPAQQEAYAVLAARLDAQYGGTR</sequence>
<dbReference type="AlphaFoldDB" id="A0A7W7RYN4"/>
<dbReference type="RefSeq" id="WP_184756859.1">
    <property type="nucleotide sequence ID" value="NZ_BAABEK010000005.1"/>
</dbReference>
<name>A0A7W7RYN4_9ACTN</name>
<reference evidence="1 2" key="1">
    <citation type="submission" date="2020-08" db="EMBL/GenBank/DDBJ databases">
        <title>Sequencing the genomes of 1000 actinobacteria strains.</title>
        <authorList>
            <person name="Klenk H.-P."/>
        </authorList>
    </citation>
    <scope>NUCLEOTIDE SEQUENCE [LARGE SCALE GENOMIC DNA]</scope>
    <source>
        <strain evidence="1 2">DSM 43023</strain>
    </source>
</reference>
<evidence type="ECO:0000313" key="1">
    <source>
        <dbReference type="EMBL" id="MBB4940689.1"/>
    </source>
</evidence>
<gene>
    <name evidence="1" type="ORF">FHR32_005066</name>
</gene>
<accession>A0A7W7RYN4</accession>
<protein>
    <submittedName>
        <fullName evidence="1">Uncharacterized protein</fullName>
    </submittedName>
</protein>
<proteinExistence type="predicted"/>